<keyword evidence="4" id="KW-0378">Hydrolase</keyword>
<protein>
    <submittedName>
        <fullName evidence="4">4-sulfomuconolactone hydrolase</fullName>
    </submittedName>
</protein>
<dbReference type="InterPro" id="IPR032466">
    <property type="entry name" value="Metal_Hydrolase"/>
</dbReference>
<dbReference type="PANTHER" id="PTHR35563:SF2">
    <property type="entry name" value="BARREL METAL-DEPENDENT HYDROLASE, PUTATIVE (AFU_ORTHOLOGUE AFUA_1G16240)-RELATED"/>
    <property type="match status" value="1"/>
</dbReference>
<name>A0ABQ4QVY8_9HYPH</name>
<dbReference type="RefSeq" id="WP_128562538.1">
    <property type="nucleotide sequence ID" value="NZ_BPQH01000006.1"/>
</dbReference>
<reference evidence="4" key="2">
    <citation type="submission" date="2021-08" db="EMBL/GenBank/DDBJ databases">
        <authorList>
            <person name="Tani A."/>
            <person name="Ola A."/>
            <person name="Ogura Y."/>
            <person name="Katsura K."/>
            <person name="Hayashi T."/>
        </authorList>
    </citation>
    <scope>NUCLEOTIDE SEQUENCE</scope>
    <source>
        <strain evidence="4">KCTC 52305</strain>
    </source>
</reference>
<keyword evidence="2" id="KW-0732">Signal</keyword>
<sequence>MLSRRQGLKLSASAAAAAVSGAPAWSGGGADPAAPTVGTPVSIQVPEGACDCHVHVFPDPAAFPFWEGRAYTPPVATAAELLALQRALHLDRVVIVTPSVYGTDNGATLDGLRQLGPQRARGVAVIGDATTEADLDAMAKAGIRGVRVNLEQAGVFDPAASAKALDAAVRRIGQRPWHLQVYSRLSVIAPLKAQLAAVPVPIVFDHFAGAQAALGPQQPGFEAVLDLVRSGNAWVKLSGAYRASTRAPDYPDVAPLARALVAANPERLVWGSDWPHPDSGAVPGRKPTDLAPAQPIDDGRVLNLLAEWVPDAALRKAVLVDNPARLYGF</sequence>
<dbReference type="Gene3D" id="3.20.20.140">
    <property type="entry name" value="Metal-dependent hydrolases"/>
    <property type="match status" value="1"/>
</dbReference>
<dbReference type="Proteomes" id="UP001055167">
    <property type="component" value="Unassembled WGS sequence"/>
</dbReference>
<dbReference type="GO" id="GO:0016787">
    <property type="term" value="F:hydrolase activity"/>
    <property type="evidence" value="ECO:0007669"/>
    <property type="project" value="UniProtKB-KW"/>
</dbReference>
<evidence type="ECO:0000256" key="1">
    <source>
        <dbReference type="SAM" id="MobiDB-lite"/>
    </source>
</evidence>
<feature type="domain" description="Amidohydrolase-related" evidence="3">
    <location>
        <begin position="50"/>
        <end position="329"/>
    </location>
</feature>
<feature type="signal peptide" evidence="2">
    <location>
        <begin position="1"/>
        <end position="17"/>
    </location>
</feature>
<dbReference type="SUPFAM" id="SSF51556">
    <property type="entry name" value="Metallo-dependent hydrolases"/>
    <property type="match status" value="1"/>
</dbReference>
<gene>
    <name evidence="4" type="ORF">OPKNFCMD_2258</name>
</gene>
<comment type="caution">
    <text evidence="4">The sequence shown here is derived from an EMBL/GenBank/DDBJ whole genome shotgun (WGS) entry which is preliminary data.</text>
</comment>
<feature type="region of interest" description="Disordered" evidence="1">
    <location>
        <begin position="273"/>
        <end position="294"/>
    </location>
</feature>
<feature type="chain" id="PRO_5045827304" evidence="2">
    <location>
        <begin position="18"/>
        <end position="329"/>
    </location>
</feature>
<dbReference type="InterPro" id="IPR006311">
    <property type="entry name" value="TAT_signal"/>
</dbReference>
<evidence type="ECO:0000313" key="4">
    <source>
        <dbReference type="EMBL" id="GJD49527.1"/>
    </source>
</evidence>
<accession>A0ABQ4QVY8</accession>
<organism evidence="4 5">
    <name type="scientific">Methylobacterium crusticola</name>
    <dbReference type="NCBI Taxonomy" id="1697972"/>
    <lineage>
        <taxon>Bacteria</taxon>
        <taxon>Pseudomonadati</taxon>
        <taxon>Pseudomonadota</taxon>
        <taxon>Alphaproteobacteria</taxon>
        <taxon>Hyphomicrobiales</taxon>
        <taxon>Methylobacteriaceae</taxon>
        <taxon>Methylobacterium</taxon>
    </lineage>
</organism>
<dbReference type="Pfam" id="PF04909">
    <property type="entry name" value="Amidohydro_2"/>
    <property type="match status" value="1"/>
</dbReference>
<reference evidence="4" key="1">
    <citation type="journal article" date="2021" name="Front. Microbiol.">
        <title>Comprehensive Comparative Genomics and Phenotyping of Methylobacterium Species.</title>
        <authorList>
            <person name="Alessa O."/>
            <person name="Ogura Y."/>
            <person name="Fujitani Y."/>
            <person name="Takami H."/>
            <person name="Hayashi T."/>
            <person name="Sahin N."/>
            <person name="Tani A."/>
        </authorList>
    </citation>
    <scope>NUCLEOTIDE SEQUENCE</scope>
    <source>
        <strain evidence="4">KCTC 52305</strain>
    </source>
</reference>
<dbReference type="InterPro" id="IPR052358">
    <property type="entry name" value="Aro_Compnd_Degr_Hydrolases"/>
</dbReference>
<keyword evidence="5" id="KW-1185">Reference proteome</keyword>
<evidence type="ECO:0000259" key="3">
    <source>
        <dbReference type="Pfam" id="PF04909"/>
    </source>
</evidence>
<evidence type="ECO:0000313" key="5">
    <source>
        <dbReference type="Proteomes" id="UP001055167"/>
    </source>
</evidence>
<dbReference type="EMBL" id="BPQH01000006">
    <property type="protein sequence ID" value="GJD49527.1"/>
    <property type="molecule type" value="Genomic_DNA"/>
</dbReference>
<evidence type="ECO:0000256" key="2">
    <source>
        <dbReference type="SAM" id="SignalP"/>
    </source>
</evidence>
<proteinExistence type="predicted"/>
<dbReference type="InterPro" id="IPR006680">
    <property type="entry name" value="Amidohydro-rel"/>
</dbReference>
<dbReference type="PROSITE" id="PS51318">
    <property type="entry name" value="TAT"/>
    <property type="match status" value="1"/>
</dbReference>
<dbReference type="PANTHER" id="PTHR35563">
    <property type="entry name" value="BARREL METAL-DEPENDENT HYDROLASE, PUTATIVE (AFU_ORTHOLOGUE AFUA_1G16240)-RELATED"/>
    <property type="match status" value="1"/>
</dbReference>